<dbReference type="RefSeq" id="WP_058622491.1">
    <property type="nucleotide sequence ID" value="NZ_LDRT01000012.1"/>
</dbReference>
<accession>A0A147F0M3</accession>
<gene>
    <name evidence="1" type="ORF">NS220_02295</name>
</gene>
<organism evidence="1 2">
    <name type="scientific">Microbacterium testaceum</name>
    <name type="common">Aureobacterium testaceum</name>
    <name type="synonym">Brevibacterium testaceum</name>
    <dbReference type="NCBI Taxonomy" id="2033"/>
    <lineage>
        <taxon>Bacteria</taxon>
        <taxon>Bacillati</taxon>
        <taxon>Actinomycetota</taxon>
        <taxon>Actinomycetes</taxon>
        <taxon>Micrococcales</taxon>
        <taxon>Microbacteriaceae</taxon>
        <taxon>Microbacterium</taxon>
    </lineage>
</organism>
<sequence>MPELHRSARKHYHRDRLNDDAVRQAASHVLASWPLDDEDDPRRWLLIGMDSAGRTLELVTLTFDDGHEMILHAMIARPEYLREL</sequence>
<evidence type="ECO:0000313" key="2">
    <source>
        <dbReference type="Proteomes" id="UP000075025"/>
    </source>
</evidence>
<proteinExistence type="predicted"/>
<comment type="caution">
    <text evidence="1">The sequence shown here is derived from an EMBL/GenBank/DDBJ whole genome shotgun (WGS) entry which is preliminary data.</text>
</comment>
<dbReference type="OrthoDB" id="3577648at2"/>
<reference evidence="1 2" key="1">
    <citation type="journal article" date="2016" name="Front. Microbiol.">
        <title>Genomic Resource of Rice Seed Associated Bacteria.</title>
        <authorList>
            <person name="Midha S."/>
            <person name="Bansal K."/>
            <person name="Sharma S."/>
            <person name="Kumar N."/>
            <person name="Patil P.P."/>
            <person name="Chaudhry V."/>
            <person name="Patil P.B."/>
        </authorList>
    </citation>
    <scope>NUCLEOTIDE SEQUENCE [LARGE SCALE GENOMIC DNA]</scope>
    <source>
        <strain evidence="1 2">NS220</strain>
    </source>
</reference>
<name>A0A147F0M3_MICTE</name>
<dbReference type="EMBL" id="LDRT01000012">
    <property type="protein sequence ID" value="KTR96366.1"/>
    <property type="molecule type" value="Genomic_DNA"/>
</dbReference>
<protein>
    <submittedName>
        <fullName evidence="1">Toxin</fullName>
    </submittedName>
</protein>
<dbReference type="Proteomes" id="UP000075025">
    <property type="component" value="Unassembled WGS sequence"/>
</dbReference>
<dbReference type="PATRIC" id="fig|2033.6.peg.431"/>
<evidence type="ECO:0000313" key="1">
    <source>
        <dbReference type="EMBL" id="KTR96366.1"/>
    </source>
</evidence>
<dbReference type="AlphaFoldDB" id="A0A147F0M3"/>